<dbReference type="Proteomes" id="UP000185766">
    <property type="component" value="Unassembled WGS sequence"/>
</dbReference>
<feature type="transmembrane region" description="Helical" evidence="1">
    <location>
        <begin position="6"/>
        <end position="24"/>
    </location>
</feature>
<dbReference type="AlphaFoldDB" id="A0A1H7JYI1"/>
<organism evidence="2 3">
    <name type="scientific">Atopomonas hussainii</name>
    <dbReference type="NCBI Taxonomy" id="1429083"/>
    <lineage>
        <taxon>Bacteria</taxon>
        <taxon>Pseudomonadati</taxon>
        <taxon>Pseudomonadota</taxon>
        <taxon>Gammaproteobacteria</taxon>
        <taxon>Pseudomonadales</taxon>
        <taxon>Pseudomonadaceae</taxon>
        <taxon>Atopomonas</taxon>
    </lineage>
</organism>
<protein>
    <recommendedName>
        <fullName evidence="4">DUF2802 domain-containing protein</fullName>
    </recommendedName>
</protein>
<gene>
    <name evidence="2" type="ORF">SAMN05216214_10591</name>
</gene>
<evidence type="ECO:0008006" key="4">
    <source>
        <dbReference type="Google" id="ProtNLM"/>
    </source>
</evidence>
<proteinExistence type="predicted"/>
<dbReference type="RefSeq" id="WP_074866318.1">
    <property type="nucleotide sequence ID" value="NZ_FOAS01000005.1"/>
</dbReference>
<keyword evidence="3" id="KW-1185">Reference proteome</keyword>
<keyword evidence="1" id="KW-1133">Transmembrane helix</keyword>
<dbReference type="STRING" id="1429083.GCA_001885685_01336"/>
<evidence type="ECO:0000313" key="2">
    <source>
        <dbReference type="EMBL" id="SEK79643.1"/>
    </source>
</evidence>
<dbReference type="EMBL" id="FOAS01000005">
    <property type="protein sequence ID" value="SEK79643.1"/>
    <property type="molecule type" value="Genomic_DNA"/>
</dbReference>
<dbReference type="InterPro" id="IPR021244">
    <property type="entry name" value="DUF2802"/>
</dbReference>
<evidence type="ECO:0000256" key="1">
    <source>
        <dbReference type="SAM" id="Phobius"/>
    </source>
</evidence>
<sequence length="132" mass="14743">MAYWLAIAALAAGVLGLGMLCLWLHMQLKQQRELQAERDSVRDQKLKELQRRLDAYLTGSIRMGEELQELRRKLGAVPERLQQLEQRDPMSLSFTHAAKLAGMGASVDDLTQSCGLSRAEAELVSKLQKAGH</sequence>
<keyword evidence="1" id="KW-0472">Membrane</keyword>
<evidence type="ECO:0000313" key="3">
    <source>
        <dbReference type="Proteomes" id="UP000185766"/>
    </source>
</evidence>
<dbReference type="Pfam" id="PF10975">
    <property type="entry name" value="DUF2802"/>
    <property type="match status" value="1"/>
</dbReference>
<name>A0A1H7JYI1_9GAMM</name>
<keyword evidence="1" id="KW-0812">Transmembrane</keyword>
<accession>A0A1H7JYI1</accession>
<reference evidence="2 3" key="1">
    <citation type="submission" date="2016-10" db="EMBL/GenBank/DDBJ databases">
        <authorList>
            <person name="de Groot N.N."/>
        </authorList>
    </citation>
    <scope>NUCLEOTIDE SEQUENCE [LARGE SCALE GENOMIC DNA]</scope>
    <source>
        <strain evidence="2 3">JCM 19513</strain>
    </source>
</reference>